<organism evidence="1 2">
    <name type="scientific">Limnospira indica PCC 8005</name>
    <dbReference type="NCBI Taxonomy" id="376219"/>
    <lineage>
        <taxon>Bacteria</taxon>
        <taxon>Bacillati</taxon>
        <taxon>Cyanobacteriota</taxon>
        <taxon>Cyanophyceae</taxon>
        <taxon>Oscillatoriophycideae</taxon>
        <taxon>Oscillatoriales</taxon>
        <taxon>Sirenicapillariaceae</taxon>
        <taxon>Limnospira</taxon>
    </lineage>
</organism>
<gene>
    <name evidence="1" type="ORF">ARTHRO_41383</name>
</gene>
<dbReference type="AlphaFoldDB" id="A0A9P1KH98"/>
<dbReference type="EMBL" id="FO818640">
    <property type="protein sequence ID" value="CDM96974.1"/>
    <property type="molecule type" value="Genomic_DNA"/>
</dbReference>
<evidence type="ECO:0000313" key="2">
    <source>
        <dbReference type="Proteomes" id="UP000032946"/>
    </source>
</evidence>
<sequence length="61" mass="7076">MGYTWFHPTYKVSTKSLVGLHLVSPNLQSLWLGYTWFHPTYKVFSWVTLGFTQPTKSLPSL</sequence>
<name>A0A9P1KH98_9CYAN</name>
<reference evidence="1 2" key="1">
    <citation type="submission" date="2014-02" db="EMBL/GenBank/DDBJ databases">
        <authorList>
            <person name="Genoscope - CEA"/>
        </authorList>
    </citation>
    <scope>NUCLEOTIDE SEQUENCE [LARGE SCALE GENOMIC DNA]</scope>
    <source>
        <strain evidence="1 2">PCC 8005</strain>
    </source>
</reference>
<protein>
    <submittedName>
        <fullName evidence="1">Uncharacterized protein</fullName>
    </submittedName>
</protein>
<dbReference type="Proteomes" id="UP000032946">
    <property type="component" value="Chromosome"/>
</dbReference>
<evidence type="ECO:0000313" key="1">
    <source>
        <dbReference type="EMBL" id="CDM96974.1"/>
    </source>
</evidence>
<accession>A0A9P1KH98</accession>
<proteinExistence type="predicted"/>
<keyword evidence="2" id="KW-1185">Reference proteome</keyword>